<reference evidence="5" key="1">
    <citation type="journal article" date="2019" name="Int. J. Syst. Evol. Microbiol.">
        <title>The Global Catalogue of Microorganisms (GCM) 10K type strain sequencing project: providing services to taxonomists for standard genome sequencing and annotation.</title>
        <authorList>
            <consortium name="The Broad Institute Genomics Platform"/>
            <consortium name="The Broad Institute Genome Sequencing Center for Infectious Disease"/>
            <person name="Wu L."/>
            <person name="Ma J."/>
        </authorList>
    </citation>
    <scope>NUCLEOTIDE SEQUENCE [LARGE SCALE GENOMIC DNA]</scope>
    <source>
        <strain evidence="5">KCTC 52607</strain>
    </source>
</reference>
<dbReference type="PRINTS" id="PR00068">
    <property type="entry name" value="CUZNDISMTASE"/>
</dbReference>
<dbReference type="Gene3D" id="2.60.40.200">
    <property type="entry name" value="Superoxide dismutase, copper/zinc binding domain"/>
    <property type="match status" value="1"/>
</dbReference>
<dbReference type="PROSITE" id="PS51257">
    <property type="entry name" value="PROKAR_LIPOPROTEIN"/>
    <property type="match status" value="1"/>
</dbReference>
<comment type="caution">
    <text evidence="4">The sequence shown here is derived from an EMBL/GenBank/DDBJ whole genome shotgun (WGS) entry which is preliminary data.</text>
</comment>
<dbReference type="InterPro" id="IPR024134">
    <property type="entry name" value="SOD_Cu/Zn_/chaperone"/>
</dbReference>
<proteinExistence type="inferred from homology"/>
<evidence type="ECO:0000256" key="1">
    <source>
        <dbReference type="ARBA" id="ARBA00010457"/>
    </source>
</evidence>
<evidence type="ECO:0000313" key="4">
    <source>
        <dbReference type="EMBL" id="MFC3096999.1"/>
    </source>
</evidence>
<organism evidence="4 5">
    <name type="scientific">Alteraurantiacibacter palmitatis</name>
    <dbReference type="NCBI Taxonomy" id="2054628"/>
    <lineage>
        <taxon>Bacteria</taxon>
        <taxon>Pseudomonadati</taxon>
        <taxon>Pseudomonadota</taxon>
        <taxon>Alphaproteobacteria</taxon>
        <taxon>Sphingomonadales</taxon>
        <taxon>Erythrobacteraceae</taxon>
        <taxon>Alteraurantiacibacter</taxon>
    </lineage>
</organism>
<comment type="similarity">
    <text evidence="1">Belongs to the Cu-Zn superoxide dismutase family.</text>
</comment>
<evidence type="ECO:0000259" key="3">
    <source>
        <dbReference type="Pfam" id="PF00080"/>
    </source>
</evidence>
<feature type="signal peptide" evidence="2">
    <location>
        <begin position="1"/>
        <end position="23"/>
    </location>
</feature>
<evidence type="ECO:0000256" key="2">
    <source>
        <dbReference type="SAM" id="SignalP"/>
    </source>
</evidence>
<keyword evidence="2" id="KW-0732">Signal</keyword>
<dbReference type="SUPFAM" id="SSF49329">
    <property type="entry name" value="Cu,Zn superoxide dismutase-like"/>
    <property type="match status" value="1"/>
</dbReference>
<feature type="chain" id="PRO_5046201730" evidence="2">
    <location>
        <begin position="24"/>
        <end position="176"/>
    </location>
</feature>
<feature type="domain" description="Superoxide dismutase copper/zinc binding" evidence="3">
    <location>
        <begin position="47"/>
        <end position="172"/>
    </location>
</feature>
<dbReference type="PANTHER" id="PTHR10003">
    <property type="entry name" value="SUPEROXIDE DISMUTASE CU-ZN -RELATED"/>
    <property type="match status" value="1"/>
</dbReference>
<dbReference type="InterPro" id="IPR001424">
    <property type="entry name" value="SOD_Cu_Zn_dom"/>
</dbReference>
<name>A0ABV7E2N3_9SPHN</name>
<accession>A0ABV7E2N3</accession>
<dbReference type="Proteomes" id="UP001595456">
    <property type="component" value="Unassembled WGS sequence"/>
</dbReference>
<protein>
    <submittedName>
        <fullName evidence="4">Superoxide dismutase family protein</fullName>
    </submittedName>
</protein>
<dbReference type="CDD" id="cd00305">
    <property type="entry name" value="Cu-Zn_Superoxide_Dismutase"/>
    <property type="match status" value="1"/>
</dbReference>
<dbReference type="Pfam" id="PF00080">
    <property type="entry name" value="Sod_Cu"/>
    <property type="match status" value="1"/>
</dbReference>
<evidence type="ECO:0000313" key="5">
    <source>
        <dbReference type="Proteomes" id="UP001595456"/>
    </source>
</evidence>
<dbReference type="EMBL" id="JBHRST010000004">
    <property type="protein sequence ID" value="MFC3096999.1"/>
    <property type="molecule type" value="Genomic_DNA"/>
</dbReference>
<dbReference type="InterPro" id="IPR036423">
    <property type="entry name" value="SOD-like_Cu/Zn_dom_sf"/>
</dbReference>
<dbReference type="RefSeq" id="WP_336925916.1">
    <property type="nucleotide sequence ID" value="NZ_JBANRO010000005.1"/>
</dbReference>
<sequence>MRLNTAAALFAAPLMLGSLAACATYGETGNAQRAAAPLFMADGTPAGLATVTATTTGLRLDLEVIGLSPGPHGVHVHTTGACTPTFAAAGGHWNPGGHTHGLQSATGQHAGDMPNVDVGANGRGSLSYMLGGGATFAGLFDADGSAFIVHAGPDDQVTDPAGNSGDRIACGIFVAR</sequence>
<gene>
    <name evidence="4" type="ORF">ACFODU_04210</name>
</gene>
<keyword evidence="5" id="KW-1185">Reference proteome</keyword>